<organism evidence="7 8">
    <name type="scientific">Tribonema minus</name>
    <dbReference type="NCBI Taxonomy" id="303371"/>
    <lineage>
        <taxon>Eukaryota</taxon>
        <taxon>Sar</taxon>
        <taxon>Stramenopiles</taxon>
        <taxon>Ochrophyta</taxon>
        <taxon>PX clade</taxon>
        <taxon>Xanthophyceae</taxon>
        <taxon>Tribonematales</taxon>
        <taxon>Tribonemataceae</taxon>
        <taxon>Tribonema</taxon>
    </lineage>
</organism>
<keyword evidence="8" id="KW-1185">Reference proteome</keyword>
<comment type="caution">
    <text evidence="7">The sequence shown here is derived from an EMBL/GenBank/DDBJ whole genome shotgun (WGS) entry which is preliminary data.</text>
</comment>
<evidence type="ECO:0000256" key="1">
    <source>
        <dbReference type="ARBA" id="ARBA00004127"/>
    </source>
</evidence>
<dbReference type="AlphaFoldDB" id="A0A835YP83"/>
<comment type="subcellular location">
    <subcellularLocation>
        <location evidence="1">Endomembrane system</location>
        <topology evidence="1">Multi-pass membrane protein</topology>
    </subcellularLocation>
</comment>
<dbReference type="GO" id="GO:0012505">
    <property type="term" value="C:endomembrane system"/>
    <property type="evidence" value="ECO:0007669"/>
    <property type="project" value="UniProtKB-SubCell"/>
</dbReference>
<dbReference type="OrthoDB" id="45781at2759"/>
<dbReference type="GO" id="GO:0030026">
    <property type="term" value="P:intracellular manganese ion homeostasis"/>
    <property type="evidence" value="ECO:0007669"/>
    <property type="project" value="InterPro"/>
</dbReference>
<feature type="non-terminal residue" evidence="7">
    <location>
        <position position="1"/>
    </location>
</feature>
<dbReference type="GO" id="GO:0005384">
    <property type="term" value="F:manganese ion transmembrane transporter activity"/>
    <property type="evidence" value="ECO:0007669"/>
    <property type="project" value="InterPro"/>
</dbReference>
<keyword evidence="4 6" id="KW-1133">Transmembrane helix</keyword>
<dbReference type="EMBL" id="JAFCMP010000513">
    <property type="protein sequence ID" value="KAG5178724.1"/>
    <property type="molecule type" value="Genomic_DNA"/>
</dbReference>
<evidence type="ECO:0000256" key="6">
    <source>
        <dbReference type="SAM" id="Phobius"/>
    </source>
</evidence>
<keyword evidence="3 6" id="KW-0812">Transmembrane</keyword>
<evidence type="ECO:0000256" key="5">
    <source>
        <dbReference type="ARBA" id="ARBA00023136"/>
    </source>
</evidence>
<accession>A0A835YP83</accession>
<dbReference type="PANTHER" id="PTHR31851">
    <property type="entry name" value="FE(2+)/MN(2+) TRANSPORTER PCL1"/>
    <property type="match status" value="1"/>
</dbReference>
<evidence type="ECO:0000313" key="7">
    <source>
        <dbReference type="EMBL" id="KAG5178724.1"/>
    </source>
</evidence>
<feature type="non-terminal residue" evidence="7">
    <location>
        <position position="119"/>
    </location>
</feature>
<proteinExistence type="inferred from homology"/>
<name>A0A835YP83_9STRA</name>
<evidence type="ECO:0000256" key="3">
    <source>
        <dbReference type="ARBA" id="ARBA00022692"/>
    </source>
</evidence>
<gene>
    <name evidence="7" type="ORF">JKP88DRAFT_134359</name>
</gene>
<reference evidence="7" key="1">
    <citation type="submission" date="2021-02" db="EMBL/GenBank/DDBJ databases">
        <title>First Annotated Genome of the Yellow-green Alga Tribonema minus.</title>
        <authorList>
            <person name="Mahan K.M."/>
        </authorList>
    </citation>
    <scope>NUCLEOTIDE SEQUENCE</scope>
    <source>
        <strain evidence="7">UTEX B ZZ1240</strain>
    </source>
</reference>
<evidence type="ECO:0000313" key="8">
    <source>
        <dbReference type="Proteomes" id="UP000664859"/>
    </source>
</evidence>
<dbReference type="Proteomes" id="UP000664859">
    <property type="component" value="Unassembled WGS sequence"/>
</dbReference>
<dbReference type="Pfam" id="PF01988">
    <property type="entry name" value="VIT1"/>
    <property type="match status" value="1"/>
</dbReference>
<comment type="similarity">
    <text evidence="2">Belongs to the CCC1 family.</text>
</comment>
<feature type="transmembrane region" description="Helical" evidence="6">
    <location>
        <begin position="39"/>
        <end position="60"/>
    </location>
</feature>
<sequence>GHQHFSNRAQWLRAAVLGANDGLVSTAALLMGVDGGGATHTAVILAGTSGLMAGAFSMALGEYVSVWSQRDAQLADIAKEKAAQAAGPRSQAAELQELADIYVRRGLDAPLAMQVTSCS</sequence>
<evidence type="ECO:0000256" key="2">
    <source>
        <dbReference type="ARBA" id="ARBA00007049"/>
    </source>
</evidence>
<protein>
    <submittedName>
        <fullName evidence="7">Ccc1 family protein</fullName>
    </submittedName>
</protein>
<dbReference type="InterPro" id="IPR008217">
    <property type="entry name" value="Ccc1_fam"/>
</dbReference>
<keyword evidence="5 6" id="KW-0472">Membrane</keyword>
<evidence type="ECO:0000256" key="4">
    <source>
        <dbReference type="ARBA" id="ARBA00022989"/>
    </source>
</evidence>